<name>A0A165DCX7_9BASI</name>
<dbReference type="AlphaFoldDB" id="A0A165DCX7"/>
<dbReference type="EMBL" id="KV424063">
    <property type="protein sequence ID" value="KZT52536.1"/>
    <property type="molecule type" value="Genomic_DNA"/>
</dbReference>
<dbReference type="InParanoid" id="A0A165DCX7"/>
<gene>
    <name evidence="1" type="ORF">CALCODRAFT_86948</name>
</gene>
<proteinExistence type="predicted"/>
<dbReference type="Proteomes" id="UP000076842">
    <property type="component" value="Unassembled WGS sequence"/>
</dbReference>
<organism evidence="1 2">
    <name type="scientific">Calocera cornea HHB12733</name>
    <dbReference type="NCBI Taxonomy" id="1353952"/>
    <lineage>
        <taxon>Eukaryota</taxon>
        <taxon>Fungi</taxon>
        <taxon>Dikarya</taxon>
        <taxon>Basidiomycota</taxon>
        <taxon>Agaricomycotina</taxon>
        <taxon>Dacrymycetes</taxon>
        <taxon>Dacrymycetales</taxon>
        <taxon>Dacrymycetaceae</taxon>
        <taxon>Calocera</taxon>
    </lineage>
</organism>
<reference evidence="1 2" key="1">
    <citation type="journal article" date="2016" name="Mol. Biol. Evol.">
        <title>Comparative Genomics of Early-Diverging Mushroom-Forming Fungi Provides Insights into the Origins of Lignocellulose Decay Capabilities.</title>
        <authorList>
            <person name="Nagy L.G."/>
            <person name="Riley R."/>
            <person name="Tritt A."/>
            <person name="Adam C."/>
            <person name="Daum C."/>
            <person name="Floudas D."/>
            <person name="Sun H."/>
            <person name="Yadav J.S."/>
            <person name="Pangilinan J."/>
            <person name="Larsson K.H."/>
            <person name="Matsuura K."/>
            <person name="Barry K."/>
            <person name="Labutti K."/>
            <person name="Kuo R."/>
            <person name="Ohm R.A."/>
            <person name="Bhattacharya S.S."/>
            <person name="Shirouzu T."/>
            <person name="Yoshinaga Y."/>
            <person name="Martin F.M."/>
            <person name="Grigoriev I.V."/>
            <person name="Hibbett D.S."/>
        </authorList>
    </citation>
    <scope>NUCLEOTIDE SEQUENCE [LARGE SCALE GENOMIC DNA]</scope>
    <source>
        <strain evidence="1 2">HHB12733</strain>
    </source>
</reference>
<protein>
    <recommendedName>
        <fullName evidence="3">F-box domain-containing protein</fullName>
    </recommendedName>
</protein>
<keyword evidence="2" id="KW-1185">Reference proteome</keyword>
<accession>A0A165DCX7</accession>
<evidence type="ECO:0008006" key="3">
    <source>
        <dbReference type="Google" id="ProtNLM"/>
    </source>
</evidence>
<evidence type="ECO:0000313" key="1">
    <source>
        <dbReference type="EMBL" id="KZT52536.1"/>
    </source>
</evidence>
<sequence>MAASIKLPLDEGTRARVSWNNAHPISRRPDDVLQIIFELNMMWMLHDTVTVSEEAAVASQVIASHVCRCWRRVTLRSPDRVALDIAKRGEPSQTGYRGRYCRDGREGCGAENIHPGSAPVCRGRDRSLATGARRSYSAVRTSHRLAHDVLQPGESAHDRRM</sequence>
<evidence type="ECO:0000313" key="2">
    <source>
        <dbReference type="Proteomes" id="UP000076842"/>
    </source>
</evidence>